<dbReference type="GO" id="GO:0008810">
    <property type="term" value="F:cellulase activity"/>
    <property type="evidence" value="ECO:0007669"/>
    <property type="project" value="InterPro"/>
</dbReference>
<dbReference type="AlphaFoldDB" id="A0AAI8YRK5"/>
<keyword evidence="2" id="KW-0326">Glycosidase</keyword>
<evidence type="ECO:0000256" key="1">
    <source>
        <dbReference type="ARBA" id="ARBA00005519"/>
    </source>
</evidence>
<dbReference type="Gene3D" id="2.60.120.180">
    <property type="match status" value="1"/>
</dbReference>
<reference evidence="4" key="1">
    <citation type="submission" date="2023-11" db="EMBL/GenBank/DDBJ databases">
        <authorList>
            <person name="Alioto T."/>
            <person name="Alioto T."/>
            <person name="Gomez Garrido J."/>
        </authorList>
    </citation>
    <scope>NUCLEOTIDE SEQUENCE</scope>
</reference>
<organism evidence="4 5">
    <name type="scientific">Lecanosticta acicola</name>
    <dbReference type="NCBI Taxonomy" id="111012"/>
    <lineage>
        <taxon>Eukaryota</taxon>
        <taxon>Fungi</taxon>
        <taxon>Dikarya</taxon>
        <taxon>Ascomycota</taxon>
        <taxon>Pezizomycotina</taxon>
        <taxon>Dothideomycetes</taxon>
        <taxon>Dothideomycetidae</taxon>
        <taxon>Mycosphaerellales</taxon>
        <taxon>Mycosphaerellaceae</taxon>
        <taxon>Lecanosticta</taxon>
    </lineage>
</organism>
<evidence type="ECO:0000313" key="4">
    <source>
        <dbReference type="EMBL" id="CAK3774461.1"/>
    </source>
</evidence>
<name>A0AAI8YRK5_9PEZI</name>
<sequence length="264" mass="28806">MYHTLLISALAALTHAHPHRRATAATNLCGAPNAHQVIDNTPWIVFSMNYNYQDIDGSCCTDYTGLSTSSSGEQVIDWKSSWDIAQDSNADLVKGYSFVGLTENLENTIEGIGSIPANYTWSKSNTTAYKGNVCFDFMTSPTKGDSTSSSAQELMLWLQYVGGQVPIGYSDGPVATITGLYNKTWKLYQGKNDSTGITVSSLVVDEDDQYDGSFEGDIKQWLLKMVDQGLFDNSVYVNVGNAGMEPFYGTVDFVNTLSLKIVLA</sequence>
<dbReference type="InterPro" id="IPR013320">
    <property type="entry name" value="ConA-like_dom_sf"/>
</dbReference>
<keyword evidence="2" id="KW-0624">Polysaccharide degradation</keyword>
<dbReference type="GO" id="GO:0000272">
    <property type="term" value="P:polysaccharide catabolic process"/>
    <property type="evidence" value="ECO:0007669"/>
    <property type="project" value="UniProtKB-KW"/>
</dbReference>
<evidence type="ECO:0000256" key="3">
    <source>
        <dbReference type="SAM" id="SignalP"/>
    </source>
</evidence>
<dbReference type="PANTHER" id="PTHR34002:SF9">
    <property type="entry name" value="XYLOGLUCAN-SPECIFIC ENDO-BETA-1,4-GLUCANASE A"/>
    <property type="match status" value="1"/>
</dbReference>
<accession>A0AAI8YRK5</accession>
<dbReference type="PANTHER" id="PTHR34002">
    <property type="entry name" value="BLR1656 PROTEIN"/>
    <property type="match status" value="1"/>
</dbReference>
<comment type="similarity">
    <text evidence="1 2">Belongs to the glycosyl hydrolase 12 (cellulase H) family.</text>
</comment>
<dbReference type="SUPFAM" id="SSF49899">
    <property type="entry name" value="Concanavalin A-like lectins/glucanases"/>
    <property type="match status" value="1"/>
</dbReference>
<feature type="signal peptide" evidence="3">
    <location>
        <begin position="1"/>
        <end position="16"/>
    </location>
</feature>
<dbReference type="EMBL" id="CAVMBE010000002">
    <property type="protein sequence ID" value="CAK3774461.1"/>
    <property type="molecule type" value="Genomic_DNA"/>
</dbReference>
<gene>
    <name evidence="4" type="ORF">LECACI_7A000478</name>
</gene>
<protein>
    <submittedName>
        <fullName evidence="4">Glycoside hydrolase family 12</fullName>
    </submittedName>
</protein>
<comment type="caution">
    <text evidence="4">The sequence shown here is derived from an EMBL/GenBank/DDBJ whole genome shotgun (WGS) entry which is preliminary data.</text>
</comment>
<feature type="chain" id="PRO_5042532004" evidence="3">
    <location>
        <begin position="17"/>
        <end position="264"/>
    </location>
</feature>
<keyword evidence="5" id="KW-1185">Reference proteome</keyword>
<keyword evidence="3" id="KW-0732">Signal</keyword>
<dbReference type="Pfam" id="PF01670">
    <property type="entry name" value="Glyco_hydro_12"/>
    <property type="match status" value="1"/>
</dbReference>
<keyword evidence="2 4" id="KW-0378">Hydrolase</keyword>
<evidence type="ECO:0000313" key="5">
    <source>
        <dbReference type="Proteomes" id="UP001296104"/>
    </source>
</evidence>
<dbReference type="InterPro" id="IPR013319">
    <property type="entry name" value="GH11/12"/>
</dbReference>
<dbReference type="InterPro" id="IPR002594">
    <property type="entry name" value="GH12"/>
</dbReference>
<proteinExistence type="inferred from homology"/>
<dbReference type="Proteomes" id="UP001296104">
    <property type="component" value="Unassembled WGS sequence"/>
</dbReference>
<evidence type="ECO:0000256" key="2">
    <source>
        <dbReference type="RuleBase" id="RU361163"/>
    </source>
</evidence>
<keyword evidence="2" id="KW-0119">Carbohydrate metabolism</keyword>